<dbReference type="AlphaFoldDB" id="A0A4U0WF74"/>
<gene>
    <name evidence="2" type="ORF">B0A55_13741</name>
</gene>
<proteinExistence type="predicted"/>
<evidence type="ECO:0000313" key="2">
    <source>
        <dbReference type="EMBL" id="TKA61470.1"/>
    </source>
</evidence>
<accession>A0A4U0WF74</accession>
<dbReference type="Pfam" id="PF18566">
    <property type="entry name" value="Ldi"/>
    <property type="match status" value="1"/>
</dbReference>
<dbReference type="Proteomes" id="UP000309340">
    <property type="component" value="Unassembled WGS sequence"/>
</dbReference>
<evidence type="ECO:0000259" key="1">
    <source>
        <dbReference type="Pfam" id="PF18566"/>
    </source>
</evidence>
<dbReference type="EMBL" id="NAJQ01001218">
    <property type="protein sequence ID" value="TKA61470.1"/>
    <property type="molecule type" value="Genomic_DNA"/>
</dbReference>
<organism evidence="2 3">
    <name type="scientific">Friedmanniomyces simplex</name>
    <dbReference type="NCBI Taxonomy" id="329884"/>
    <lineage>
        <taxon>Eukaryota</taxon>
        <taxon>Fungi</taxon>
        <taxon>Dikarya</taxon>
        <taxon>Ascomycota</taxon>
        <taxon>Pezizomycotina</taxon>
        <taxon>Dothideomycetes</taxon>
        <taxon>Dothideomycetidae</taxon>
        <taxon>Mycosphaerellales</taxon>
        <taxon>Teratosphaeriaceae</taxon>
        <taxon>Friedmanniomyces</taxon>
    </lineage>
</organism>
<dbReference type="InterPro" id="IPR041411">
    <property type="entry name" value="Ldi"/>
</dbReference>
<dbReference type="OrthoDB" id="9979195at2759"/>
<sequence length="149" mass="17469">MAYASGAAHYHLLLAVRSLFQPLVCKLISEILRREVWVLQVRDQPVRPRRQSRSYGPQDAMGGPRLQRDYYHMLVFVVIQRVVVAEQLKYPGHLLLMVSLFSMLFNDDSFDRPDSLVLDWDPLFFGLNPERSEYDRCKLQGTILKEMER</sequence>
<feature type="domain" description="Linalool dehydratase/isomerase" evidence="1">
    <location>
        <begin position="87"/>
        <end position="149"/>
    </location>
</feature>
<dbReference type="STRING" id="329884.A0A4U0WF74"/>
<evidence type="ECO:0000313" key="3">
    <source>
        <dbReference type="Proteomes" id="UP000309340"/>
    </source>
</evidence>
<keyword evidence="3" id="KW-1185">Reference proteome</keyword>
<reference evidence="2 3" key="1">
    <citation type="submission" date="2017-03" db="EMBL/GenBank/DDBJ databases">
        <title>Genomes of endolithic fungi from Antarctica.</title>
        <authorList>
            <person name="Coleine C."/>
            <person name="Masonjones S."/>
            <person name="Stajich J.E."/>
        </authorList>
    </citation>
    <scope>NUCLEOTIDE SEQUENCE [LARGE SCALE GENOMIC DNA]</scope>
    <source>
        <strain evidence="2 3">CCFEE 5184</strain>
    </source>
</reference>
<name>A0A4U0WF74_9PEZI</name>
<comment type="caution">
    <text evidence="2">The sequence shown here is derived from an EMBL/GenBank/DDBJ whole genome shotgun (WGS) entry which is preliminary data.</text>
</comment>
<protein>
    <recommendedName>
        <fullName evidence="1">Linalool dehydratase/isomerase domain-containing protein</fullName>
    </recommendedName>
</protein>